<feature type="binding site" evidence="8">
    <location>
        <position position="375"/>
    </location>
    <ligand>
        <name>UDP-alpha-D-glucose</name>
        <dbReference type="ChEBI" id="CHEBI:58885"/>
    </ligand>
</feature>
<dbReference type="Gene3D" id="3.40.50.2000">
    <property type="entry name" value="Glycogen Phosphorylase B"/>
    <property type="match status" value="2"/>
</dbReference>
<dbReference type="GO" id="GO:0008194">
    <property type="term" value="F:UDP-glycosyltransferase activity"/>
    <property type="evidence" value="ECO:0007669"/>
    <property type="project" value="InterPro"/>
</dbReference>
<dbReference type="PDB" id="6SU6">
    <property type="method" value="X-ray"/>
    <property type="resolution" value="2.40 A"/>
    <property type="chains" value="A/B=1-478"/>
</dbReference>
<feature type="binding site" evidence="8">
    <location>
        <position position="354"/>
    </location>
    <ligand>
        <name>UDP-alpha-D-glucose</name>
        <dbReference type="ChEBI" id="CHEBI:58885"/>
    </ligand>
</feature>
<dbReference type="PANTHER" id="PTHR48045:SF11">
    <property type="entry name" value="UDP-GLYCOSYLTRANSFERASE 72B1"/>
    <property type="match status" value="1"/>
</dbReference>
<evidence type="ECO:0000256" key="4">
    <source>
        <dbReference type="RuleBase" id="RU003718"/>
    </source>
</evidence>
<dbReference type="PANTHER" id="PTHR48045">
    <property type="entry name" value="UDP-GLYCOSYLTRANSFERASE 72B1"/>
    <property type="match status" value="1"/>
</dbReference>
<keyword evidence="2 4" id="KW-0328">Glycosyltransferase</keyword>
<evidence type="ECO:0000256" key="5">
    <source>
        <dbReference type="RuleBase" id="RU362057"/>
    </source>
</evidence>
<organism evidence="6">
    <name type="scientific">Persicaria tinctoria</name>
    <dbReference type="NCBI Taxonomy" id="96455"/>
    <lineage>
        <taxon>Eukaryota</taxon>
        <taxon>Viridiplantae</taxon>
        <taxon>Streptophyta</taxon>
        <taxon>Embryophyta</taxon>
        <taxon>Tracheophyta</taxon>
        <taxon>Spermatophyta</taxon>
        <taxon>Magnoliopsida</taxon>
        <taxon>eudicotyledons</taxon>
        <taxon>Gunneridae</taxon>
        <taxon>Pentapetalae</taxon>
        <taxon>Caryophyllales</taxon>
        <taxon>Polygonaceae</taxon>
        <taxon>Polygonoideae</taxon>
        <taxon>Persicarieae</taxon>
        <taxon>Persicaria</taxon>
    </lineage>
</organism>
<evidence type="ECO:0007829" key="7">
    <source>
        <dbReference type="PDB" id="5NLM"/>
    </source>
</evidence>
<reference evidence="8 9" key="2">
    <citation type="journal article" date="2021" name="ACS Catal.">
        <title>O-/N-/S-Specificity in Glycosyltransferase Catalysis: From Mechanistic Understanding to Engineering.</title>
        <authorList>
            <person name="Teze D."/>
            <person name="Coines J."/>
            <person name="Fredslund F."/>
            <person name="Dubey K.D."/>
            <person name="Bidart G.N."/>
            <person name="Adams P.D."/>
            <person name="Dueber J.E."/>
            <person name="Svensson B."/>
            <person name="Rovira C."/>
            <person name="Welner D.H."/>
        </authorList>
    </citation>
    <scope>X-RAY CRYSTALLOGRAPHY (2.40 ANGSTROMS) IN COMPLEX WITH UDP-ALPHA-D-GLUCOSE</scope>
</reference>
<dbReference type="PDB" id="5NLM">
    <property type="method" value="X-ray"/>
    <property type="resolution" value="2.14 A"/>
    <property type="chains" value="A/B=1-478"/>
</dbReference>
<evidence type="ECO:0000313" key="6">
    <source>
        <dbReference type="PDB" id="5NLM"/>
    </source>
</evidence>
<dbReference type="CDD" id="cd03784">
    <property type="entry name" value="GT1_Gtf-like"/>
    <property type="match status" value="1"/>
</dbReference>
<dbReference type="BRENDA" id="2.4.1.220">
    <property type="organism ID" value="4938"/>
</dbReference>
<dbReference type="InterPro" id="IPR035595">
    <property type="entry name" value="UDP_glycos_trans_CS"/>
</dbReference>
<proteinExistence type="evidence at protein level"/>
<keyword evidence="3 4" id="KW-0808">Transferase</keyword>
<keyword evidence="7 8" id="KW-0002">3D-structure</keyword>
<evidence type="ECO:0000256" key="1">
    <source>
        <dbReference type="ARBA" id="ARBA00009995"/>
    </source>
</evidence>
<dbReference type="AlphaFoldDB" id="A0A2R2JFJ4"/>
<evidence type="ECO:0007829" key="8">
    <source>
        <dbReference type="PDB" id="6SU6"/>
    </source>
</evidence>
<dbReference type="PDBsum" id="5NLM"/>
<feature type="binding site" evidence="8">
    <location>
        <position position="374"/>
    </location>
    <ligand>
        <name>UDP-alpha-D-glucose</name>
        <dbReference type="ChEBI" id="CHEBI:58885"/>
    </ligand>
</feature>
<dbReference type="PROSITE" id="PS00375">
    <property type="entry name" value="UDPGT"/>
    <property type="match status" value="1"/>
</dbReference>
<name>A0A2R2JFJ4_9CARY</name>
<dbReference type="GO" id="GO:0046872">
    <property type="term" value="F:metal ion binding"/>
    <property type="evidence" value="ECO:0007669"/>
    <property type="project" value="UniProtKB-KW"/>
</dbReference>
<feature type="binding site" evidence="8">
    <location>
        <position position="280"/>
    </location>
    <ligand>
        <name>UDP-alpha-D-glucose</name>
        <dbReference type="ChEBI" id="CHEBI:58885"/>
    </ligand>
</feature>
<comment type="similarity">
    <text evidence="1 4">Belongs to the UDP-glycosyltransferase family.</text>
</comment>
<dbReference type="InterPro" id="IPR002213">
    <property type="entry name" value="UDP_glucos_trans"/>
</dbReference>
<evidence type="ECO:0007829" key="9">
    <source>
        <dbReference type="PDB" id="6SU7"/>
    </source>
</evidence>
<feature type="binding site" evidence="7">
    <location>
        <position position="37"/>
    </location>
    <ligand>
        <name>Mg(2+)</name>
        <dbReference type="ChEBI" id="CHEBI:18420"/>
    </ligand>
</feature>
<reference evidence="6 7" key="1">
    <citation type="journal article" date="2018" name="Nat. Chem. Biol.">
        <title>Employing a biochemical protecting group for a sustainable indigo dyeing strategy.</title>
        <authorList>
            <person name="Hsu T.M."/>
            <person name="Welner D.H."/>
            <person name="Russ Z.N."/>
            <person name="Cervantes B."/>
            <person name="Prathuri R.L."/>
            <person name="Adams P.D."/>
            <person name="Dueber J.E."/>
        </authorList>
    </citation>
    <scope>X-RAY CRYSTALLOGRAPHY (2.14 ANGSTROMS) IN COMPLEX WITH MG(2+)</scope>
</reference>
<dbReference type="SUPFAM" id="SSF53756">
    <property type="entry name" value="UDP-Glycosyltransferase/glycogen phosphorylase"/>
    <property type="match status" value="1"/>
</dbReference>
<dbReference type="Pfam" id="PF00201">
    <property type="entry name" value="UDPGT"/>
    <property type="match status" value="1"/>
</dbReference>
<dbReference type="FunFam" id="3.40.50.2000:FF:000054">
    <property type="entry name" value="Glycosyltransferase"/>
    <property type="match status" value="1"/>
</dbReference>
<feature type="binding site" evidence="8">
    <location>
        <position position="376"/>
    </location>
    <ligand>
        <name>UDP-alpha-D-glucose</name>
        <dbReference type="ChEBI" id="CHEBI:58885"/>
    </ligand>
</feature>
<feature type="binding site" evidence="8">
    <location>
        <position position="396"/>
    </location>
    <ligand>
        <name>UDP-alpha-D-glucose</name>
        <dbReference type="ChEBI" id="CHEBI:58885"/>
    </ligand>
</feature>
<keyword evidence="7" id="KW-0479">Metal-binding</keyword>
<feature type="binding site" evidence="8">
    <location>
        <position position="395"/>
    </location>
    <ligand>
        <name>UDP-alpha-D-glucose</name>
        <dbReference type="ChEBI" id="CHEBI:58885"/>
    </ligand>
</feature>
<feature type="binding site" evidence="8">
    <location>
        <position position="356"/>
    </location>
    <ligand>
        <name>UDP-alpha-D-glucose</name>
        <dbReference type="ChEBI" id="CHEBI:58885"/>
    </ligand>
</feature>
<protein>
    <recommendedName>
        <fullName evidence="5">Glycosyltransferase</fullName>
        <ecNumber evidence="5">2.4.1.-</ecNumber>
    </recommendedName>
</protein>
<feature type="binding site" evidence="7">
    <location>
        <position position="33"/>
    </location>
    <ligand>
        <name>Mg(2+)</name>
        <dbReference type="ChEBI" id="CHEBI:18420"/>
    </ligand>
</feature>
<dbReference type="PDB" id="6SU7">
    <property type="method" value="X-ray"/>
    <property type="resolution" value="2.75 A"/>
    <property type="chains" value="A/B/C/D=1-478"/>
</dbReference>
<evidence type="ECO:0000256" key="3">
    <source>
        <dbReference type="ARBA" id="ARBA00022679"/>
    </source>
</evidence>
<sequence>GSESPAAPPTTAPPPHVIIVPSAGMGHLIPLAEFAKRLLPRFTFTFAVPTSGPPSSSQRDFLSSLPASIDTSFLPEVDLSDAPSDAQIETLMSLMVVRSLPSLRDLIASYSASGRRVAALVVDLFATDAIDVALELGIRPFIFFPSTAMTLSFFLHLEKLDETVSCEFAELSDPVQIPGCIPVHGKDLIDPVQDRKNDAYKWLLHHSKRYKLAEGVIVNSFEGLEGGPIRELLHPEPGKPRVYPVGPLIQAGSCEKGAAARPECLKWLDQQPRGSVLFVNFGSGGVLSTEQQNELAGVLAHSQQRFLWVVRPPNDGIANATYFSVDGEIDPLKLLPEGFLEQTAGRGLVLPMWAPQIDVLSHESTGGFLTHCGWNSTLESVFHGVPLITWPLYAEQKMNAVMLTEGLRVGLRPSVGKDGIIRGAEIARVIGELMEGEEGKRIRSKMQELKRAASAVLSKDGSSTRALEEVAKIWESKV</sequence>
<dbReference type="SMR" id="A0A2R2JFJ4"/>
<evidence type="ECO:0000256" key="2">
    <source>
        <dbReference type="ARBA" id="ARBA00022676"/>
    </source>
</evidence>
<feature type="binding site" evidence="8">
    <location>
        <position position="379"/>
    </location>
    <ligand>
        <name>UDP-alpha-D-glucose</name>
        <dbReference type="ChEBI" id="CHEBI:58885"/>
    </ligand>
</feature>
<dbReference type="EC" id="2.4.1.-" evidence="5"/>
<feature type="binding site" evidence="8">
    <location>
        <position position="371"/>
    </location>
    <ligand>
        <name>UDP-alpha-D-glucose</name>
        <dbReference type="ChEBI" id="CHEBI:58885"/>
    </ligand>
</feature>
<dbReference type="FunFam" id="3.40.50.2000:FF:000051">
    <property type="entry name" value="Glycosyltransferase"/>
    <property type="match status" value="1"/>
</dbReference>
<accession>A0A2R2JFJ4</accession>